<dbReference type="PANTHER" id="PTHR12855">
    <property type="entry name" value="DNA METHYLTRANSFERASE 1-ASSOCIATED PROTEIN 1 FAMILY MEMBER"/>
    <property type="match status" value="1"/>
</dbReference>
<sequence>MSEGLQKLVMFFSDQGKKKKRLIDNKKKNIEYADKEVWNITGGLFPLIPTSNNKSKDEPVRQWSYSPIVQKTQQISSILHWVPVTDKDKLFSCEKFNIKIDLVDFNEEQYNEYLKELDSSWDYEETKYLWDLCQRFDLRFIIIADRYDEKRCRSIEDIKQRFYSVTRRLLEVRNQQNHPLYNYKYDPEYERVRKFELEKFLMRTKETTEQEKNLLDSLKRIEVQIKKEEREHQTLQKMLKEQMNDDNDIDNEEDCVKIVQTIHEQGKKEISNPTESICYLRGKWLNEPLPISEKMNKKLSLVLSELCIPSDFIATEENEQIFEELREQIFNMFNIQKSLKKKEMIKKQLEDKKRKLMEDLNIQDKAPSSPTSSQQKRPNPYVQETQNLEKVNKKVKSQN</sequence>
<feature type="coiled-coil region" evidence="6">
    <location>
        <begin position="211"/>
        <end position="245"/>
    </location>
</feature>
<accession>Q22XW0</accession>
<evidence type="ECO:0000256" key="1">
    <source>
        <dbReference type="ARBA" id="ARBA00004123"/>
    </source>
</evidence>
<dbReference type="InterPro" id="IPR027109">
    <property type="entry name" value="Swc4/Dmap1"/>
</dbReference>
<dbReference type="GeneID" id="7845195"/>
<feature type="domain" description="DAMP1 SANT/Myb-like" evidence="8">
    <location>
        <begin position="93"/>
        <end position="169"/>
    </location>
</feature>
<organism evidence="9 10">
    <name type="scientific">Tetrahymena thermophila (strain SB210)</name>
    <dbReference type="NCBI Taxonomy" id="312017"/>
    <lineage>
        <taxon>Eukaryota</taxon>
        <taxon>Sar</taxon>
        <taxon>Alveolata</taxon>
        <taxon>Ciliophora</taxon>
        <taxon>Intramacronucleata</taxon>
        <taxon>Oligohymenophorea</taxon>
        <taxon>Hymenostomatida</taxon>
        <taxon>Tetrahymenina</taxon>
        <taxon>Tetrahymenidae</taxon>
        <taxon>Tetrahymena</taxon>
    </lineage>
</organism>
<evidence type="ECO:0000256" key="4">
    <source>
        <dbReference type="ARBA" id="ARBA00023163"/>
    </source>
</evidence>
<comment type="subcellular location">
    <subcellularLocation>
        <location evidence="1">Nucleus</location>
    </subcellularLocation>
</comment>
<feature type="region of interest" description="Disordered" evidence="7">
    <location>
        <begin position="356"/>
        <end position="399"/>
    </location>
</feature>
<dbReference type="PANTHER" id="PTHR12855:SF10">
    <property type="entry name" value="DNA METHYLTRANSFERASE 1-ASSOCIATED PROTEIN 1"/>
    <property type="match status" value="1"/>
</dbReference>
<keyword evidence="6" id="KW-0175">Coiled coil</keyword>
<name>Q22XW0_TETTS</name>
<dbReference type="STRING" id="312017.Q22XW0"/>
<dbReference type="InParanoid" id="Q22XW0"/>
<evidence type="ECO:0000256" key="5">
    <source>
        <dbReference type="ARBA" id="ARBA00023242"/>
    </source>
</evidence>
<dbReference type="GO" id="GO:0008168">
    <property type="term" value="F:methyltransferase activity"/>
    <property type="evidence" value="ECO:0007669"/>
    <property type="project" value="UniProtKB-KW"/>
</dbReference>
<evidence type="ECO:0000313" key="10">
    <source>
        <dbReference type="Proteomes" id="UP000009168"/>
    </source>
</evidence>
<dbReference type="KEGG" id="tet:TTHERM_00357110"/>
<dbReference type="HOGENOM" id="CLU_810034_0_0_1"/>
<keyword evidence="9" id="KW-0808">Transferase</keyword>
<keyword evidence="5" id="KW-0539">Nucleus</keyword>
<dbReference type="eggNOG" id="KOG2656">
    <property type="taxonomic scope" value="Eukaryota"/>
</dbReference>
<dbReference type="RefSeq" id="XP_001010509.2">
    <property type="nucleotide sequence ID" value="XM_001010509.3"/>
</dbReference>
<reference evidence="10" key="1">
    <citation type="journal article" date="2006" name="PLoS Biol.">
        <title>Macronuclear genome sequence of the ciliate Tetrahymena thermophila, a model eukaryote.</title>
        <authorList>
            <person name="Eisen J.A."/>
            <person name="Coyne R.S."/>
            <person name="Wu M."/>
            <person name="Wu D."/>
            <person name="Thiagarajan M."/>
            <person name="Wortman J.R."/>
            <person name="Badger J.H."/>
            <person name="Ren Q."/>
            <person name="Amedeo P."/>
            <person name="Jones K.M."/>
            <person name="Tallon L.J."/>
            <person name="Delcher A.L."/>
            <person name="Salzberg S.L."/>
            <person name="Silva J.C."/>
            <person name="Haas B.J."/>
            <person name="Majoros W.H."/>
            <person name="Farzad M."/>
            <person name="Carlton J.M."/>
            <person name="Smith R.K. Jr."/>
            <person name="Garg J."/>
            <person name="Pearlman R.E."/>
            <person name="Karrer K.M."/>
            <person name="Sun L."/>
            <person name="Manning G."/>
            <person name="Elde N.C."/>
            <person name="Turkewitz A.P."/>
            <person name="Asai D.J."/>
            <person name="Wilkes D.E."/>
            <person name="Wang Y."/>
            <person name="Cai H."/>
            <person name="Collins K."/>
            <person name="Stewart B.A."/>
            <person name="Lee S.R."/>
            <person name="Wilamowska K."/>
            <person name="Weinberg Z."/>
            <person name="Ruzzo W.L."/>
            <person name="Wloga D."/>
            <person name="Gaertig J."/>
            <person name="Frankel J."/>
            <person name="Tsao C.-C."/>
            <person name="Gorovsky M.A."/>
            <person name="Keeling P.J."/>
            <person name="Waller R.F."/>
            <person name="Patron N.J."/>
            <person name="Cherry J.M."/>
            <person name="Stover N.A."/>
            <person name="Krieger C.J."/>
            <person name="del Toro C."/>
            <person name="Ryder H.F."/>
            <person name="Williamson S.C."/>
            <person name="Barbeau R.A."/>
            <person name="Hamilton E.P."/>
            <person name="Orias E."/>
        </authorList>
    </citation>
    <scope>NUCLEOTIDE SEQUENCE [LARGE SCALE GENOMIC DNA]</scope>
    <source>
        <strain evidence="10">SB210</strain>
    </source>
</reference>
<evidence type="ECO:0000313" key="9">
    <source>
        <dbReference type="EMBL" id="EAR90264.2"/>
    </source>
</evidence>
<evidence type="ECO:0000256" key="6">
    <source>
        <dbReference type="SAM" id="Coils"/>
    </source>
</evidence>
<dbReference type="GO" id="GO:0006281">
    <property type="term" value="P:DNA repair"/>
    <property type="evidence" value="ECO:0007669"/>
    <property type="project" value="InterPro"/>
</dbReference>
<dbReference type="InterPro" id="IPR032563">
    <property type="entry name" value="DAMP1_SANT-like"/>
</dbReference>
<dbReference type="GO" id="GO:0000122">
    <property type="term" value="P:negative regulation of transcription by RNA polymerase II"/>
    <property type="evidence" value="ECO:0007669"/>
    <property type="project" value="TreeGrafter"/>
</dbReference>
<dbReference type="Gene3D" id="1.10.10.60">
    <property type="entry name" value="Homeodomain-like"/>
    <property type="match status" value="1"/>
</dbReference>
<dbReference type="GO" id="GO:0000812">
    <property type="term" value="C:Swr1 complex"/>
    <property type="evidence" value="ECO:0007669"/>
    <property type="project" value="TreeGrafter"/>
</dbReference>
<protein>
    <submittedName>
        <fullName evidence="9">Animal DNA methyltransferase 1 SANT/myb-like domain protein, putative</fullName>
    </submittedName>
</protein>
<keyword evidence="2" id="KW-0156">Chromatin regulator</keyword>
<evidence type="ECO:0000256" key="7">
    <source>
        <dbReference type="SAM" id="MobiDB-lite"/>
    </source>
</evidence>
<dbReference type="OrthoDB" id="19740at2759"/>
<dbReference type="AlphaFoldDB" id="Q22XW0"/>
<dbReference type="GO" id="GO:0035267">
    <property type="term" value="C:NuA4 histone acetyltransferase complex"/>
    <property type="evidence" value="ECO:0007669"/>
    <property type="project" value="InterPro"/>
</dbReference>
<evidence type="ECO:0000256" key="3">
    <source>
        <dbReference type="ARBA" id="ARBA00023015"/>
    </source>
</evidence>
<dbReference type="FunCoup" id="Q22XW0">
    <property type="interactions" value="21"/>
</dbReference>
<feature type="compositionally biased region" description="Polar residues" evidence="7">
    <location>
        <begin position="366"/>
        <end position="389"/>
    </location>
</feature>
<gene>
    <name evidence="9" type="ORF">TTHERM_00357110</name>
</gene>
<keyword evidence="10" id="KW-1185">Reference proteome</keyword>
<dbReference type="GO" id="GO:0003714">
    <property type="term" value="F:transcription corepressor activity"/>
    <property type="evidence" value="ECO:0007669"/>
    <property type="project" value="TreeGrafter"/>
</dbReference>
<dbReference type="Pfam" id="PF16282">
    <property type="entry name" value="SANT_DAMP1_like"/>
    <property type="match status" value="1"/>
</dbReference>
<dbReference type="GO" id="GO:0006338">
    <property type="term" value="P:chromatin remodeling"/>
    <property type="evidence" value="ECO:0007669"/>
    <property type="project" value="InterPro"/>
</dbReference>
<dbReference type="GO" id="GO:0032259">
    <property type="term" value="P:methylation"/>
    <property type="evidence" value="ECO:0007669"/>
    <property type="project" value="UniProtKB-KW"/>
</dbReference>
<keyword evidence="9" id="KW-0489">Methyltransferase</keyword>
<keyword evidence="4" id="KW-0804">Transcription</keyword>
<evidence type="ECO:0000256" key="2">
    <source>
        <dbReference type="ARBA" id="ARBA00022853"/>
    </source>
</evidence>
<dbReference type="EMBL" id="GG662749">
    <property type="protein sequence ID" value="EAR90264.2"/>
    <property type="molecule type" value="Genomic_DNA"/>
</dbReference>
<dbReference type="OMA" id="RINAWVP"/>
<keyword evidence="3" id="KW-0805">Transcription regulation</keyword>
<evidence type="ECO:0000259" key="8">
    <source>
        <dbReference type="Pfam" id="PF16282"/>
    </source>
</evidence>
<dbReference type="Proteomes" id="UP000009168">
    <property type="component" value="Unassembled WGS sequence"/>
</dbReference>
<proteinExistence type="predicted"/>